<dbReference type="InterPro" id="IPR044677">
    <property type="entry name" value="SLC25A3/Pic2/Mir1-like"/>
</dbReference>
<dbReference type="InterPro" id="IPR023395">
    <property type="entry name" value="MCP_dom_sf"/>
</dbReference>
<keyword evidence="12" id="KW-0732">Signal</keyword>
<keyword evidence="7" id="KW-1133">Transmembrane helix</keyword>
<evidence type="ECO:0000256" key="11">
    <source>
        <dbReference type="SAM" id="MobiDB-lite"/>
    </source>
</evidence>
<evidence type="ECO:0000256" key="9">
    <source>
        <dbReference type="ARBA" id="ARBA00023136"/>
    </source>
</evidence>
<keyword evidence="8" id="KW-0496">Mitochondrion</keyword>
<keyword evidence="4 10" id="KW-0812">Transmembrane</keyword>
<evidence type="ECO:0000256" key="10">
    <source>
        <dbReference type="PROSITE-ProRule" id="PRU00282"/>
    </source>
</evidence>
<protein>
    <recommendedName>
        <fullName evidence="15">Mitochondrial carrier protein</fullName>
    </recommendedName>
</protein>
<gene>
    <name evidence="13" type="ORF">ACHAW5_009355</name>
</gene>
<dbReference type="Gene3D" id="1.50.40.10">
    <property type="entry name" value="Mitochondrial carrier domain"/>
    <property type="match status" value="1"/>
</dbReference>
<feature type="repeat" description="Solcar" evidence="10">
    <location>
        <begin position="434"/>
        <end position="523"/>
    </location>
</feature>
<feature type="compositionally biased region" description="Basic and acidic residues" evidence="11">
    <location>
        <begin position="768"/>
        <end position="783"/>
    </location>
</feature>
<dbReference type="GO" id="GO:0005743">
    <property type="term" value="C:mitochondrial inner membrane"/>
    <property type="evidence" value="ECO:0007669"/>
    <property type="project" value="UniProtKB-SubCell"/>
</dbReference>
<keyword evidence="5" id="KW-0677">Repeat</keyword>
<evidence type="ECO:0000313" key="13">
    <source>
        <dbReference type="EMBL" id="KAL3772208.1"/>
    </source>
</evidence>
<proteinExistence type="inferred from homology"/>
<keyword evidence="9 10" id="KW-0472">Membrane</keyword>
<dbReference type="EMBL" id="JALLAZ020001584">
    <property type="protein sequence ID" value="KAL3772208.1"/>
    <property type="molecule type" value="Genomic_DNA"/>
</dbReference>
<evidence type="ECO:0000256" key="3">
    <source>
        <dbReference type="ARBA" id="ARBA00022448"/>
    </source>
</evidence>
<evidence type="ECO:0000256" key="7">
    <source>
        <dbReference type="ARBA" id="ARBA00022989"/>
    </source>
</evidence>
<feature type="repeat" description="Solcar" evidence="10">
    <location>
        <begin position="537"/>
        <end position="621"/>
    </location>
</feature>
<keyword evidence="6" id="KW-0999">Mitochondrion inner membrane</keyword>
<feature type="chain" id="PRO_5044752177" description="Mitochondrial carrier protein" evidence="12">
    <location>
        <begin position="27"/>
        <end position="792"/>
    </location>
</feature>
<sequence>MKRSHANITALHLILRTIIFKNVVHSFSSLDPRRTLTTCEGAKVSGCNGAEEEELKNTKLHLSQTSISRRSVLIASAAASLAFFPVIESSSAAAVADPLEELSLGTATWSNAASQPSSSIPLSARIVPPSFATYLSRFLLHYDEGASAWWNDQADLYSLLPSNEAKKREGKSFGSYASSIQKGLYSYISGSDETNIRSYSKVRAEYSSLFTSLTDKYGSKRGAIRDIALLFAMLPAVYQPTDLLLKIDKAAITATGTNKGTTEDSFPPNYQSDFTLLLPNKYQVVFTESTKSFTITPKINLFEIGINEDSGSSAIATTFGPLSSRPLSRERNLSLDVYVLLGISGGLGCASTHTLVIPLDVVKTRLQTNPGQYEGIFDGATKIAKDEGWMALLLGSQATIVGYLWYGISVYPSYAFFKRYIGEEVLSSAFALAHSNDVALVAGALASAIASLGLTPTEACRIRVVAQPEIYRNMGLIRTLNVIGSENTELGWKNLYAGLPSLMTRQVIFGSVKFLSFERASDAIFAQWPELRYATYTALGVSLVAGGIAGVLSSIVSQPADSVLTFVAKRSAGGLGILDGAKMMVQEEGLGSLFRGLGSRSVWAGCIIAGQFLLYDVFRACFGISGDDLTQVFEFVVVRRNLKGDYVDHDVGGVDDDLFENGMWIEALKKNKRPYLIAQIIRDGRYENGYVARNVRPWGENKNGGGSKRIGGRRGGEGSGIVMPRMRVTRTGSRAVRSVVGVVGTKKIGKETYDFKRDAYRGVEVEGHTRRMEERYKEREALRKERRRKEHE</sequence>
<feature type="region of interest" description="Disordered" evidence="11">
    <location>
        <begin position="768"/>
        <end position="792"/>
    </location>
</feature>
<evidence type="ECO:0000256" key="2">
    <source>
        <dbReference type="ARBA" id="ARBA00006375"/>
    </source>
</evidence>
<organism evidence="13 14">
    <name type="scientific">Stephanodiscus triporus</name>
    <dbReference type="NCBI Taxonomy" id="2934178"/>
    <lineage>
        <taxon>Eukaryota</taxon>
        <taxon>Sar</taxon>
        <taxon>Stramenopiles</taxon>
        <taxon>Ochrophyta</taxon>
        <taxon>Bacillariophyta</taxon>
        <taxon>Coscinodiscophyceae</taxon>
        <taxon>Thalassiosirophycidae</taxon>
        <taxon>Stephanodiscales</taxon>
        <taxon>Stephanodiscaceae</taxon>
        <taxon>Stephanodiscus</taxon>
    </lineage>
</organism>
<dbReference type="InterPro" id="IPR018108">
    <property type="entry name" value="MCP_transmembrane"/>
</dbReference>
<dbReference type="AlphaFoldDB" id="A0ABD3NA21"/>
<dbReference type="PANTHER" id="PTHR45671:SF12">
    <property type="entry name" value="MITOCHONDRIAL PHOSPHATE CARRIER PROTEIN"/>
    <property type="match status" value="1"/>
</dbReference>
<dbReference type="Pfam" id="PF00153">
    <property type="entry name" value="Mito_carr"/>
    <property type="match status" value="3"/>
</dbReference>
<name>A0ABD3NA21_9STRA</name>
<keyword evidence="3" id="KW-0813">Transport</keyword>
<evidence type="ECO:0000256" key="12">
    <source>
        <dbReference type="SAM" id="SignalP"/>
    </source>
</evidence>
<comment type="caution">
    <text evidence="13">The sequence shown here is derived from an EMBL/GenBank/DDBJ whole genome shotgun (WGS) entry which is preliminary data.</text>
</comment>
<dbReference type="PANTHER" id="PTHR45671">
    <property type="entry name" value="SOLUTE CARRIER FAMILY 25 (MITOCHONDRIAL CARRIER PHOSPHATE CARRIER), MEMBER 3, LIKE-RELATED-RELATED"/>
    <property type="match status" value="1"/>
</dbReference>
<keyword evidence="14" id="KW-1185">Reference proteome</keyword>
<feature type="repeat" description="Solcar" evidence="10">
    <location>
        <begin position="336"/>
        <end position="420"/>
    </location>
</feature>
<dbReference type="PROSITE" id="PS50920">
    <property type="entry name" value="SOLCAR"/>
    <property type="match status" value="3"/>
</dbReference>
<evidence type="ECO:0008006" key="15">
    <source>
        <dbReference type="Google" id="ProtNLM"/>
    </source>
</evidence>
<feature type="region of interest" description="Disordered" evidence="11">
    <location>
        <begin position="701"/>
        <end position="721"/>
    </location>
</feature>
<dbReference type="Proteomes" id="UP001530315">
    <property type="component" value="Unassembled WGS sequence"/>
</dbReference>
<evidence type="ECO:0000256" key="6">
    <source>
        <dbReference type="ARBA" id="ARBA00022792"/>
    </source>
</evidence>
<evidence type="ECO:0000256" key="1">
    <source>
        <dbReference type="ARBA" id="ARBA00004448"/>
    </source>
</evidence>
<evidence type="ECO:0000256" key="8">
    <source>
        <dbReference type="ARBA" id="ARBA00023128"/>
    </source>
</evidence>
<comment type="similarity">
    <text evidence="2">Belongs to the mitochondrial carrier (TC 2.A.29) family.</text>
</comment>
<dbReference type="SUPFAM" id="SSF103506">
    <property type="entry name" value="Mitochondrial carrier"/>
    <property type="match status" value="1"/>
</dbReference>
<reference evidence="13 14" key="1">
    <citation type="submission" date="2024-10" db="EMBL/GenBank/DDBJ databases">
        <title>Updated reference genomes for cyclostephanoid diatoms.</title>
        <authorList>
            <person name="Roberts W.R."/>
            <person name="Alverson A.J."/>
        </authorList>
    </citation>
    <scope>NUCLEOTIDE SEQUENCE [LARGE SCALE GENOMIC DNA]</scope>
    <source>
        <strain evidence="13 14">AJA276-08</strain>
    </source>
</reference>
<evidence type="ECO:0000313" key="14">
    <source>
        <dbReference type="Proteomes" id="UP001530315"/>
    </source>
</evidence>
<accession>A0ABD3NA21</accession>
<evidence type="ECO:0000256" key="4">
    <source>
        <dbReference type="ARBA" id="ARBA00022692"/>
    </source>
</evidence>
<feature type="signal peptide" evidence="12">
    <location>
        <begin position="1"/>
        <end position="26"/>
    </location>
</feature>
<evidence type="ECO:0000256" key="5">
    <source>
        <dbReference type="ARBA" id="ARBA00022737"/>
    </source>
</evidence>
<comment type="subcellular location">
    <subcellularLocation>
        <location evidence="1">Mitochondrion inner membrane</location>
        <topology evidence="1">Multi-pass membrane protein</topology>
    </subcellularLocation>
</comment>